<evidence type="ECO:0000259" key="3">
    <source>
        <dbReference type="PROSITE" id="PS50089"/>
    </source>
</evidence>
<dbReference type="Gene3D" id="3.30.40.10">
    <property type="entry name" value="Zinc/RING finger domain, C3HC4 (zinc finger)"/>
    <property type="match status" value="1"/>
</dbReference>
<dbReference type="PROSITE" id="PS50089">
    <property type="entry name" value="ZF_RING_2"/>
    <property type="match status" value="1"/>
</dbReference>
<dbReference type="InterPro" id="IPR007527">
    <property type="entry name" value="Znf_SWIM"/>
</dbReference>
<keyword evidence="6" id="KW-1185">Reference proteome</keyword>
<dbReference type="Proteomes" id="UP001362999">
    <property type="component" value="Unassembled WGS sequence"/>
</dbReference>
<accession>A0AAW0DVI5</accession>
<protein>
    <submittedName>
        <fullName evidence="5">Uncharacterized protein</fullName>
    </submittedName>
</protein>
<evidence type="ECO:0000256" key="2">
    <source>
        <dbReference type="SAM" id="MobiDB-lite"/>
    </source>
</evidence>
<dbReference type="PANTHER" id="PTHR21540:SF0">
    <property type="entry name" value="PHD FAMILY PROTEIN"/>
    <property type="match status" value="1"/>
</dbReference>
<dbReference type="EMBL" id="JAWWNJ010000005">
    <property type="protein sequence ID" value="KAK7055708.1"/>
    <property type="molecule type" value="Genomic_DNA"/>
</dbReference>
<evidence type="ECO:0000256" key="1">
    <source>
        <dbReference type="PROSITE-ProRule" id="PRU00175"/>
    </source>
</evidence>
<feature type="compositionally biased region" description="Basic and acidic residues" evidence="2">
    <location>
        <begin position="88"/>
        <end position="97"/>
    </location>
</feature>
<keyword evidence="1" id="KW-0862">Zinc</keyword>
<feature type="region of interest" description="Disordered" evidence="2">
    <location>
        <begin position="222"/>
        <end position="245"/>
    </location>
</feature>
<feature type="compositionally biased region" description="Polar residues" evidence="2">
    <location>
        <begin position="54"/>
        <end position="72"/>
    </location>
</feature>
<dbReference type="Pfam" id="PF13639">
    <property type="entry name" value="zf-RING_2"/>
    <property type="match status" value="1"/>
</dbReference>
<dbReference type="CDD" id="cd16494">
    <property type="entry name" value="RING-CH-C4HC3_ZSWM2"/>
    <property type="match status" value="1"/>
</dbReference>
<dbReference type="GO" id="GO:0061630">
    <property type="term" value="F:ubiquitin protein ligase activity"/>
    <property type="evidence" value="ECO:0007669"/>
    <property type="project" value="InterPro"/>
</dbReference>
<feature type="domain" description="SWIM-type" evidence="4">
    <location>
        <begin position="146"/>
        <end position="178"/>
    </location>
</feature>
<sequence>MVLQKRKRDGEFETWHPSGSSSSPTHPMASTSQPQPSPVADIDHLPPTKKPRQDSSSLVISSHTPIQASSSQKPTAIKAPPTKKSKGKAAEPAEKRAAVFKRKCPQNIWDRYERVMSQRFFMVDRQRFEGELKEEFKVLGSTGNIYTVTIQQVPRCDCPDAEKGNHCKHILFVYLKVLQVPSTSGHWYQKALLTEELESIFANAPRAPNHVASARTREAYARATGKAAAPSTPEPSEASGPKKRIPGEEDDCPICYENMHGAAEPLLTFCEQCGNAVHKECFGQWKSTSAKQGKPLTCIYCRAAWPKASAGGAVAGSSGARLSEDGYLNLSGAAGVSPQRDTSSYYDGPRRGYRSYGYRGYYGRY</sequence>
<dbReference type="SUPFAM" id="SSF57850">
    <property type="entry name" value="RING/U-box"/>
    <property type="match status" value="1"/>
</dbReference>
<feature type="compositionally biased region" description="Low complexity" evidence="2">
    <location>
        <begin position="15"/>
        <end position="32"/>
    </location>
</feature>
<keyword evidence="1" id="KW-0479">Metal-binding</keyword>
<comment type="caution">
    <text evidence="5">The sequence shown here is derived from an EMBL/GenBank/DDBJ whole genome shotgun (WGS) entry which is preliminary data.</text>
</comment>
<evidence type="ECO:0000313" key="6">
    <source>
        <dbReference type="Proteomes" id="UP001362999"/>
    </source>
</evidence>
<dbReference type="InterPro" id="IPR013083">
    <property type="entry name" value="Znf_RING/FYVE/PHD"/>
</dbReference>
<dbReference type="PROSITE" id="PS50966">
    <property type="entry name" value="ZF_SWIM"/>
    <property type="match status" value="1"/>
</dbReference>
<gene>
    <name evidence="5" type="ORF">R3P38DRAFT_2848609</name>
</gene>
<dbReference type="AlphaFoldDB" id="A0AAW0DVI5"/>
<feature type="compositionally biased region" description="Low complexity" evidence="2">
    <location>
        <begin position="227"/>
        <end position="239"/>
    </location>
</feature>
<feature type="domain" description="RING-type" evidence="3">
    <location>
        <begin position="252"/>
        <end position="302"/>
    </location>
</feature>
<evidence type="ECO:0000313" key="5">
    <source>
        <dbReference type="EMBL" id="KAK7055708.1"/>
    </source>
</evidence>
<feature type="region of interest" description="Disordered" evidence="2">
    <location>
        <begin position="1"/>
        <end position="97"/>
    </location>
</feature>
<proteinExistence type="predicted"/>
<dbReference type="GO" id="GO:0008270">
    <property type="term" value="F:zinc ion binding"/>
    <property type="evidence" value="ECO:0007669"/>
    <property type="project" value="UniProtKB-KW"/>
</dbReference>
<dbReference type="Pfam" id="PF04434">
    <property type="entry name" value="SWIM"/>
    <property type="match status" value="1"/>
</dbReference>
<reference evidence="5 6" key="1">
    <citation type="journal article" date="2024" name="J Genomics">
        <title>Draft genome sequencing and assembly of Favolaschia claudopus CIRM-BRFM 2984 isolated from oak limbs.</title>
        <authorList>
            <person name="Navarro D."/>
            <person name="Drula E."/>
            <person name="Chaduli D."/>
            <person name="Cazenave R."/>
            <person name="Ahrendt S."/>
            <person name="Wang J."/>
            <person name="Lipzen A."/>
            <person name="Daum C."/>
            <person name="Barry K."/>
            <person name="Grigoriev I.V."/>
            <person name="Favel A."/>
            <person name="Rosso M.N."/>
            <person name="Martin F."/>
        </authorList>
    </citation>
    <scope>NUCLEOTIDE SEQUENCE [LARGE SCALE GENOMIC DNA]</scope>
    <source>
        <strain evidence="5 6">CIRM-BRFM 2984</strain>
    </source>
</reference>
<organism evidence="5 6">
    <name type="scientific">Favolaschia claudopus</name>
    <dbReference type="NCBI Taxonomy" id="2862362"/>
    <lineage>
        <taxon>Eukaryota</taxon>
        <taxon>Fungi</taxon>
        <taxon>Dikarya</taxon>
        <taxon>Basidiomycota</taxon>
        <taxon>Agaricomycotina</taxon>
        <taxon>Agaricomycetes</taxon>
        <taxon>Agaricomycetidae</taxon>
        <taxon>Agaricales</taxon>
        <taxon>Marasmiineae</taxon>
        <taxon>Mycenaceae</taxon>
        <taxon>Favolaschia</taxon>
    </lineage>
</organism>
<dbReference type="PANTHER" id="PTHR21540">
    <property type="entry name" value="RING FINGER AND SWIM DOMAIN-CONTAINING PROTEIN 2"/>
    <property type="match status" value="1"/>
</dbReference>
<evidence type="ECO:0000259" key="4">
    <source>
        <dbReference type="PROSITE" id="PS50966"/>
    </source>
</evidence>
<keyword evidence="1" id="KW-0863">Zinc-finger</keyword>
<dbReference type="InterPro" id="IPR039903">
    <property type="entry name" value="Zswim2"/>
</dbReference>
<name>A0AAW0DVI5_9AGAR</name>
<dbReference type="InterPro" id="IPR001841">
    <property type="entry name" value="Znf_RING"/>
</dbReference>